<keyword evidence="8" id="KW-1185">Reference proteome</keyword>
<dbReference type="SUPFAM" id="SSF46785">
    <property type="entry name" value="Winged helix' DNA-binding domain"/>
    <property type="match status" value="1"/>
</dbReference>
<dbReference type="PATRIC" id="fig|1349767.4.peg.2630"/>
<dbReference type="InterPro" id="IPR036390">
    <property type="entry name" value="WH_DNA-bd_sf"/>
</dbReference>
<comment type="similarity">
    <text evidence="1">In the C-terminal section; belongs to the class-I pyridoxal-phosphate-dependent aminotransferase family.</text>
</comment>
<reference evidence="7 8" key="1">
    <citation type="journal article" date="2015" name="Genome Announc.">
        <title>Genome Sequence of Mushroom Soft-Rot Pathogen Janthinobacterium agaricidamnosum.</title>
        <authorList>
            <person name="Graupner K."/>
            <person name="Lackner G."/>
            <person name="Hertweck C."/>
        </authorList>
    </citation>
    <scope>NUCLEOTIDE SEQUENCE [LARGE SCALE GENOMIC DNA]</scope>
    <source>
        <strain evidence="8">NBRC 102515 / DSM 9628</strain>
    </source>
</reference>
<keyword evidence="5" id="KW-0804">Transcription</keyword>
<dbReference type="PROSITE" id="PS50949">
    <property type="entry name" value="HTH_GNTR"/>
    <property type="match status" value="1"/>
</dbReference>
<evidence type="ECO:0000256" key="4">
    <source>
        <dbReference type="ARBA" id="ARBA00023125"/>
    </source>
</evidence>
<dbReference type="Pfam" id="PF00392">
    <property type="entry name" value="GntR"/>
    <property type="match status" value="1"/>
</dbReference>
<dbReference type="InterPro" id="IPR015424">
    <property type="entry name" value="PyrdxlP-dep_Trfase"/>
</dbReference>
<evidence type="ECO:0000259" key="6">
    <source>
        <dbReference type="PROSITE" id="PS50949"/>
    </source>
</evidence>
<dbReference type="SMART" id="SM00345">
    <property type="entry name" value="HTH_GNTR"/>
    <property type="match status" value="1"/>
</dbReference>
<evidence type="ECO:0000256" key="5">
    <source>
        <dbReference type="ARBA" id="ARBA00023163"/>
    </source>
</evidence>
<dbReference type="HOGENOM" id="CLU_017584_0_0_4"/>
<dbReference type="OrthoDB" id="9804020at2"/>
<protein>
    <submittedName>
        <fullName evidence="7">Bacterial regulatory s, gntR family protein</fullName>
    </submittedName>
</protein>
<dbReference type="Gene3D" id="3.40.640.10">
    <property type="entry name" value="Type I PLP-dependent aspartate aminotransferase-like (Major domain)"/>
    <property type="match status" value="1"/>
</dbReference>
<sequence>MITIDRCSALPLTDQIVEQFSTFVQQGVLGAGMRLPSIRRFAQNVGVSTYTAVIAYDRLVALGLVVSQASSGFFVARSQPRAPAARRDDDNTGASGELDAIWLTRSAAEIDEDWVAAGSGALPRSWLADVNSHSLVPRIWRSFGDRHSNVPAQGLSSLRAALAAYLGKENIFVDPAHIVTTAGATQALDLICRAVLTRGDCVVVENPTYPMLLSRLRQEGVKIIPIPRGPDGIDVAMLERVCAHTVPKLVFTQSALHNPTGFTSSLSNNHRLLSLAERFQFTIAEDDTYGDLAQGTPSRLAQLAGLHHVIYYRSFSKAMGTAVRVGFVAAAPGMTERLLEAKIHSVSNCSRIDESIVLELLQGGRYRKHTERLAQRLGLARVAAIKALDGLGLHVDPQADGLFLWTELAPGVAIAPLVRAAYREKILLAPGNIFSAAECDAGKDNYASYLRLNVAAARNIRLSDFLRAQCPTSPARQRHGAPDAMAMHLHVAQN</sequence>
<evidence type="ECO:0000256" key="2">
    <source>
        <dbReference type="ARBA" id="ARBA00022898"/>
    </source>
</evidence>
<accession>W0UYC7</accession>
<dbReference type="Proteomes" id="UP000027604">
    <property type="component" value="Chromosome I"/>
</dbReference>
<dbReference type="KEGG" id="jag:GJA_903"/>
<gene>
    <name evidence="7" type="ORF">GJA_903</name>
</gene>
<evidence type="ECO:0000313" key="8">
    <source>
        <dbReference type="Proteomes" id="UP000027604"/>
    </source>
</evidence>
<dbReference type="InterPro" id="IPR004839">
    <property type="entry name" value="Aminotransferase_I/II_large"/>
</dbReference>
<dbReference type="AlphaFoldDB" id="W0UYC7"/>
<dbReference type="RefSeq" id="WP_081905246.1">
    <property type="nucleotide sequence ID" value="NZ_BCTH01000122.1"/>
</dbReference>
<dbReference type="CDD" id="cd07377">
    <property type="entry name" value="WHTH_GntR"/>
    <property type="match status" value="1"/>
</dbReference>
<dbReference type="InterPro" id="IPR036388">
    <property type="entry name" value="WH-like_DNA-bd_sf"/>
</dbReference>
<evidence type="ECO:0000313" key="7">
    <source>
        <dbReference type="EMBL" id="CDG81559.1"/>
    </source>
</evidence>
<organism evidence="7 8">
    <name type="scientific">Janthinobacterium agaricidamnosum NBRC 102515 = DSM 9628</name>
    <dbReference type="NCBI Taxonomy" id="1349767"/>
    <lineage>
        <taxon>Bacteria</taxon>
        <taxon>Pseudomonadati</taxon>
        <taxon>Pseudomonadota</taxon>
        <taxon>Betaproteobacteria</taxon>
        <taxon>Burkholderiales</taxon>
        <taxon>Oxalobacteraceae</taxon>
        <taxon>Janthinobacterium</taxon>
    </lineage>
</organism>
<dbReference type="GO" id="GO:0003677">
    <property type="term" value="F:DNA binding"/>
    <property type="evidence" value="ECO:0007669"/>
    <property type="project" value="UniProtKB-KW"/>
</dbReference>
<dbReference type="PANTHER" id="PTHR46577">
    <property type="entry name" value="HTH-TYPE TRANSCRIPTIONAL REGULATORY PROTEIN GABR"/>
    <property type="match status" value="1"/>
</dbReference>
<dbReference type="InterPro" id="IPR000524">
    <property type="entry name" value="Tscrpt_reg_HTH_GntR"/>
</dbReference>
<feature type="domain" description="HTH gntR-type" evidence="6">
    <location>
        <begin position="10"/>
        <end position="78"/>
    </location>
</feature>
<dbReference type="Gene3D" id="1.10.10.10">
    <property type="entry name" value="Winged helix-like DNA-binding domain superfamily/Winged helix DNA-binding domain"/>
    <property type="match status" value="1"/>
</dbReference>
<proteinExistence type="inferred from homology"/>
<evidence type="ECO:0000256" key="1">
    <source>
        <dbReference type="ARBA" id="ARBA00005384"/>
    </source>
</evidence>
<name>W0UYC7_9BURK</name>
<dbReference type="GO" id="GO:0003700">
    <property type="term" value="F:DNA-binding transcription factor activity"/>
    <property type="evidence" value="ECO:0007669"/>
    <property type="project" value="InterPro"/>
</dbReference>
<dbReference type="SUPFAM" id="SSF53383">
    <property type="entry name" value="PLP-dependent transferases"/>
    <property type="match status" value="1"/>
</dbReference>
<dbReference type="PANTHER" id="PTHR46577:SF2">
    <property type="entry name" value="TRANSCRIPTIONAL REGULATORY PROTEIN"/>
    <property type="match status" value="1"/>
</dbReference>
<dbReference type="STRING" id="1349767.GJA_903"/>
<dbReference type="CDD" id="cd00609">
    <property type="entry name" value="AAT_like"/>
    <property type="match status" value="1"/>
</dbReference>
<dbReference type="eggNOG" id="COG1167">
    <property type="taxonomic scope" value="Bacteria"/>
</dbReference>
<dbReference type="EMBL" id="HG322949">
    <property type="protein sequence ID" value="CDG81559.1"/>
    <property type="molecule type" value="Genomic_DNA"/>
</dbReference>
<dbReference type="GO" id="GO:0030170">
    <property type="term" value="F:pyridoxal phosphate binding"/>
    <property type="evidence" value="ECO:0007669"/>
    <property type="project" value="InterPro"/>
</dbReference>
<dbReference type="InterPro" id="IPR015421">
    <property type="entry name" value="PyrdxlP-dep_Trfase_major"/>
</dbReference>
<keyword evidence="2" id="KW-0663">Pyridoxal phosphate</keyword>
<keyword evidence="3" id="KW-0805">Transcription regulation</keyword>
<dbReference type="Pfam" id="PF00155">
    <property type="entry name" value="Aminotran_1_2"/>
    <property type="match status" value="1"/>
</dbReference>
<evidence type="ECO:0000256" key="3">
    <source>
        <dbReference type="ARBA" id="ARBA00023015"/>
    </source>
</evidence>
<dbReference type="InterPro" id="IPR051446">
    <property type="entry name" value="HTH_trans_reg/aminotransferase"/>
</dbReference>
<keyword evidence="4" id="KW-0238">DNA-binding</keyword>